<evidence type="ECO:0000313" key="3">
    <source>
        <dbReference type="Proteomes" id="UP001358324"/>
    </source>
</evidence>
<dbReference type="SUPFAM" id="SSF74653">
    <property type="entry name" value="TolA/TonB C-terminal domain"/>
    <property type="match status" value="1"/>
</dbReference>
<reference evidence="2 3" key="1">
    <citation type="submission" date="2024-01" db="EMBL/GenBank/DDBJ databases">
        <title>Novel species of the genus Luteimonas isolated from rivers.</title>
        <authorList>
            <person name="Lu H."/>
        </authorList>
    </citation>
    <scope>NUCLEOTIDE SEQUENCE [LARGE SCALE GENOMIC DNA]</scope>
    <source>
        <strain evidence="2 3">SMYT11W</strain>
    </source>
</reference>
<feature type="chain" id="PRO_5045293909" description="TonB family protein" evidence="1">
    <location>
        <begin position="23"/>
        <end position="253"/>
    </location>
</feature>
<evidence type="ECO:0008006" key="4">
    <source>
        <dbReference type="Google" id="ProtNLM"/>
    </source>
</evidence>
<sequence>MRHPILLTGSLLAGAIAASASARDAAEVVAFPTMVKVVVDARGQPTDIEASPKLSQGLRDFVEARARDLAFEPAVIEGRPRGGVTYVVFGVCAVPAAGDQMQLAAEYRSHGPGLADGSAYPAPPRYPVEAARRGLGANMTVHYAVQPDGSARLDAVEFAEGTRERERAPFERMARDWVADMRTLPEQVDGQAITTRVSTPVTLEVANTGSRKARDMLRNMQASKTGSAECLAAEQAGGQVVTAQSAFVIRDAG</sequence>
<comment type="caution">
    <text evidence="2">The sequence shown here is derived from an EMBL/GenBank/DDBJ whole genome shotgun (WGS) entry which is preliminary data.</text>
</comment>
<proteinExistence type="predicted"/>
<dbReference type="Gene3D" id="3.30.1150.10">
    <property type="match status" value="1"/>
</dbReference>
<dbReference type="EMBL" id="JAZHBM010000003">
    <property type="protein sequence ID" value="MEF3083498.1"/>
    <property type="molecule type" value="Genomic_DNA"/>
</dbReference>
<evidence type="ECO:0000256" key="1">
    <source>
        <dbReference type="SAM" id="SignalP"/>
    </source>
</evidence>
<evidence type="ECO:0000313" key="2">
    <source>
        <dbReference type="EMBL" id="MEF3083498.1"/>
    </source>
</evidence>
<dbReference type="RefSeq" id="WP_332079222.1">
    <property type="nucleotide sequence ID" value="NZ_JAZHBM010000003.1"/>
</dbReference>
<dbReference type="Proteomes" id="UP001358324">
    <property type="component" value="Unassembled WGS sequence"/>
</dbReference>
<gene>
    <name evidence="2" type="ORF">V3391_14885</name>
</gene>
<protein>
    <recommendedName>
        <fullName evidence="4">TonB family protein</fullName>
    </recommendedName>
</protein>
<keyword evidence="3" id="KW-1185">Reference proteome</keyword>
<feature type="signal peptide" evidence="1">
    <location>
        <begin position="1"/>
        <end position="22"/>
    </location>
</feature>
<name>A0ABU7WIY4_9GAMM</name>
<keyword evidence="1" id="KW-0732">Signal</keyword>
<accession>A0ABU7WIY4</accession>
<organism evidence="2 3">
    <name type="scientific">Luteimonas flava</name>
    <dbReference type="NCBI Taxonomy" id="3115822"/>
    <lineage>
        <taxon>Bacteria</taxon>
        <taxon>Pseudomonadati</taxon>
        <taxon>Pseudomonadota</taxon>
        <taxon>Gammaproteobacteria</taxon>
        <taxon>Lysobacterales</taxon>
        <taxon>Lysobacteraceae</taxon>
        <taxon>Luteimonas</taxon>
    </lineage>
</organism>